<dbReference type="OrthoDB" id="406505at2759"/>
<dbReference type="PANTHER" id="PTHR31836:SF28">
    <property type="entry name" value="SRCR DOMAIN-CONTAINING PROTEIN-RELATED"/>
    <property type="match status" value="1"/>
</dbReference>
<dbReference type="SUPFAM" id="SSF50685">
    <property type="entry name" value="Barwin-like endoglucanases"/>
    <property type="match status" value="1"/>
</dbReference>
<comment type="caution">
    <text evidence="5">The sequence shown here is derived from an EMBL/GenBank/DDBJ whole genome shotgun (WGS) entry which is preliminary data.</text>
</comment>
<dbReference type="AlphaFoldDB" id="A0A1R1Y825"/>
<dbReference type="InterPro" id="IPR007112">
    <property type="entry name" value="Expansin/allergen_DPBB_dom"/>
</dbReference>
<dbReference type="PANTHER" id="PTHR31836">
    <property type="match status" value="1"/>
</dbReference>
<keyword evidence="1 3" id="KW-0732">Signal</keyword>
<evidence type="ECO:0000256" key="1">
    <source>
        <dbReference type="ARBA" id="ARBA00022729"/>
    </source>
</evidence>
<feature type="region of interest" description="Disordered" evidence="2">
    <location>
        <begin position="136"/>
        <end position="174"/>
    </location>
</feature>
<dbReference type="InterPro" id="IPR051477">
    <property type="entry name" value="Expansin_CellWall"/>
</dbReference>
<name>A0A1R1Y825_9FUNG</name>
<dbReference type="CDD" id="cd22191">
    <property type="entry name" value="DPBB_RlpA_EXP_N-like"/>
    <property type="match status" value="1"/>
</dbReference>
<dbReference type="Gene3D" id="2.40.40.10">
    <property type="entry name" value="RlpA-like domain"/>
    <property type="match status" value="1"/>
</dbReference>
<dbReference type="InterPro" id="IPR009009">
    <property type="entry name" value="RlpA-like_DPBB"/>
</dbReference>
<reference evidence="5 6" key="1">
    <citation type="submission" date="2017-01" db="EMBL/GenBank/DDBJ databases">
        <authorList>
            <person name="Mah S.A."/>
            <person name="Swanson W.J."/>
            <person name="Moy G.W."/>
            <person name="Vacquier V.D."/>
        </authorList>
    </citation>
    <scope>NUCLEOTIDE SEQUENCE [LARGE SCALE GENOMIC DNA]</scope>
    <source>
        <strain evidence="5 6">GSMNP</strain>
    </source>
</reference>
<accession>A0A1R1Y825</accession>
<dbReference type="PROSITE" id="PS50842">
    <property type="entry name" value="EXPANSIN_EG45"/>
    <property type="match status" value="1"/>
</dbReference>
<protein>
    <submittedName>
        <fullName evidence="5">Papain inhibitor</fullName>
    </submittedName>
</protein>
<organism evidence="5 6">
    <name type="scientific">Smittium culicis</name>
    <dbReference type="NCBI Taxonomy" id="133412"/>
    <lineage>
        <taxon>Eukaryota</taxon>
        <taxon>Fungi</taxon>
        <taxon>Fungi incertae sedis</taxon>
        <taxon>Zoopagomycota</taxon>
        <taxon>Kickxellomycotina</taxon>
        <taxon>Harpellomycetes</taxon>
        <taxon>Harpellales</taxon>
        <taxon>Legeriomycetaceae</taxon>
        <taxon>Smittium</taxon>
    </lineage>
</organism>
<feature type="chain" id="PRO_5012548628" evidence="3">
    <location>
        <begin position="23"/>
        <end position="277"/>
    </location>
</feature>
<sequence length="277" mass="27865">MKTTISAILLAILASSCTLTAAHKSEPLLKRAVANNARADPGAIILHTHNARSTASSSNNSAKKIIARNLVNDRYPKAAALGLRDADSAAAAPADAPAAAPAPADAPAAAPAPADAPAAAPVAPSDVQLDGIKPASSAVQISSAPPASTPAPSSTAPPATNPTPPAGDSFSGEGTHYDPSVGVGACGTLDSNEDLVCAINTFQYGNDANPNLAKVCGKCISINYKNPSGQTNSVKVKVVDRCPVCKFGDIDLSAAAFLKLAPLGVGRIKIDWKFVNC</sequence>
<evidence type="ECO:0000256" key="3">
    <source>
        <dbReference type="SAM" id="SignalP"/>
    </source>
</evidence>
<dbReference type="InterPro" id="IPR036908">
    <property type="entry name" value="RlpA-like_sf"/>
</dbReference>
<dbReference type="Pfam" id="PF03330">
    <property type="entry name" value="DPBB_1"/>
    <property type="match status" value="1"/>
</dbReference>
<dbReference type="Proteomes" id="UP000187283">
    <property type="component" value="Unassembled WGS sequence"/>
</dbReference>
<keyword evidence="6" id="KW-1185">Reference proteome</keyword>
<proteinExistence type="predicted"/>
<dbReference type="EMBL" id="LSSN01000622">
    <property type="protein sequence ID" value="OMJ23033.1"/>
    <property type="molecule type" value="Genomic_DNA"/>
</dbReference>
<feature type="compositionally biased region" description="Low complexity" evidence="2">
    <location>
        <begin position="142"/>
        <end position="158"/>
    </location>
</feature>
<feature type="signal peptide" evidence="3">
    <location>
        <begin position="1"/>
        <end position="22"/>
    </location>
</feature>
<feature type="domain" description="Expansin-like EG45" evidence="4">
    <location>
        <begin position="183"/>
        <end position="277"/>
    </location>
</feature>
<evidence type="ECO:0000313" key="5">
    <source>
        <dbReference type="EMBL" id="OMJ23033.1"/>
    </source>
</evidence>
<evidence type="ECO:0000259" key="4">
    <source>
        <dbReference type="PROSITE" id="PS50842"/>
    </source>
</evidence>
<evidence type="ECO:0000313" key="6">
    <source>
        <dbReference type="Proteomes" id="UP000187283"/>
    </source>
</evidence>
<dbReference type="STRING" id="133412.A0A1R1Y825"/>
<feature type="region of interest" description="Disordered" evidence="2">
    <location>
        <begin position="94"/>
        <end position="122"/>
    </location>
</feature>
<dbReference type="PROSITE" id="PS51257">
    <property type="entry name" value="PROKAR_LIPOPROTEIN"/>
    <property type="match status" value="1"/>
</dbReference>
<gene>
    <name evidence="5" type="ORF">AYI70_g2510</name>
</gene>
<evidence type="ECO:0000256" key="2">
    <source>
        <dbReference type="SAM" id="MobiDB-lite"/>
    </source>
</evidence>